<keyword evidence="1" id="KW-0472">Membrane</keyword>
<dbReference type="PROSITE" id="PS50075">
    <property type="entry name" value="CARRIER"/>
    <property type="match status" value="1"/>
</dbReference>
<dbReference type="InterPro" id="IPR000873">
    <property type="entry name" value="AMP-dep_synth/lig_dom"/>
</dbReference>
<feature type="domain" description="Carrier" evidence="2">
    <location>
        <begin position="907"/>
        <end position="981"/>
    </location>
</feature>
<evidence type="ECO:0000256" key="1">
    <source>
        <dbReference type="SAM" id="Phobius"/>
    </source>
</evidence>
<dbReference type="SUPFAM" id="SSF51161">
    <property type="entry name" value="Trimeric LpxA-like enzymes"/>
    <property type="match status" value="1"/>
</dbReference>
<keyword evidence="1" id="KW-1133">Transmembrane helix</keyword>
<gene>
    <name evidence="3" type="ORF">SEMRO_193_G082610.1</name>
</gene>
<accession>A0A9N8DL97</accession>
<evidence type="ECO:0000313" key="4">
    <source>
        <dbReference type="Proteomes" id="UP001153069"/>
    </source>
</evidence>
<keyword evidence="4" id="KW-1185">Reference proteome</keyword>
<keyword evidence="3" id="KW-0436">Ligase</keyword>
<feature type="transmembrane region" description="Helical" evidence="1">
    <location>
        <begin position="1232"/>
        <end position="1257"/>
    </location>
</feature>
<dbReference type="PROSITE" id="PS00455">
    <property type="entry name" value="AMP_BINDING"/>
    <property type="match status" value="1"/>
</dbReference>
<dbReference type="SUPFAM" id="SSF47336">
    <property type="entry name" value="ACP-like"/>
    <property type="match status" value="1"/>
</dbReference>
<organism evidence="3 4">
    <name type="scientific">Seminavis robusta</name>
    <dbReference type="NCBI Taxonomy" id="568900"/>
    <lineage>
        <taxon>Eukaryota</taxon>
        <taxon>Sar</taxon>
        <taxon>Stramenopiles</taxon>
        <taxon>Ochrophyta</taxon>
        <taxon>Bacillariophyta</taxon>
        <taxon>Bacillariophyceae</taxon>
        <taxon>Bacillariophycidae</taxon>
        <taxon>Naviculales</taxon>
        <taxon>Naviculaceae</taxon>
        <taxon>Seminavis</taxon>
    </lineage>
</organism>
<dbReference type="Gene3D" id="3.40.50.12780">
    <property type="entry name" value="N-terminal domain of ligase-like"/>
    <property type="match status" value="1"/>
</dbReference>
<name>A0A9N8DL97_9STRA</name>
<feature type="transmembrane region" description="Helical" evidence="1">
    <location>
        <begin position="1199"/>
        <end position="1220"/>
    </location>
</feature>
<dbReference type="InterPro" id="IPR045851">
    <property type="entry name" value="AMP-bd_C_sf"/>
</dbReference>
<dbReference type="InterPro" id="IPR009081">
    <property type="entry name" value="PP-bd_ACP"/>
</dbReference>
<feature type="transmembrane region" description="Helical" evidence="1">
    <location>
        <begin position="1493"/>
        <end position="1513"/>
    </location>
</feature>
<dbReference type="GO" id="GO:0016874">
    <property type="term" value="F:ligase activity"/>
    <property type="evidence" value="ECO:0007669"/>
    <property type="project" value="UniProtKB-KW"/>
</dbReference>
<dbReference type="InterPro" id="IPR042099">
    <property type="entry name" value="ANL_N_sf"/>
</dbReference>
<evidence type="ECO:0000313" key="3">
    <source>
        <dbReference type="EMBL" id="CAB9504321.1"/>
    </source>
</evidence>
<feature type="transmembrane region" description="Helical" evidence="1">
    <location>
        <begin position="1008"/>
        <end position="1031"/>
    </location>
</feature>
<dbReference type="OrthoDB" id="199633at2759"/>
<feature type="transmembrane region" description="Helical" evidence="1">
    <location>
        <begin position="1437"/>
        <end position="1458"/>
    </location>
</feature>
<comment type="caution">
    <text evidence="3">The sequence shown here is derived from an EMBL/GenBank/DDBJ whole genome shotgun (WGS) entry which is preliminary data.</text>
</comment>
<dbReference type="InterPro" id="IPR020845">
    <property type="entry name" value="AMP-binding_CS"/>
</dbReference>
<dbReference type="InterPro" id="IPR036736">
    <property type="entry name" value="ACP-like_sf"/>
</dbReference>
<dbReference type="Proteomes" id="UP001153069">
    <property type="component" value="Unassembled WGS sequence"/>
</dbReference>
<dbReference type="Gene3D" id="2.160.10.10">
    <property type="entry name" value="Hexapeptide repeat proteins"/>
    <property type="match status" value="1"/>
</dbReference>
<dbReference type="PANTHER" id="PTHR22754:SF32">
    <property type="entry name" value="DISCO-INTERACTING PROTEIN 2"/>
    <property type="match status" value="1"/>
</dbReference>
<feature type="transmembrane region" description="Helical" evidence="1">
    <location>
        <begin position="1403"/>
        <end position="1425"/>
    </location>
</feature>
<dbReference type="InterPro" id="IPR011004">
    <property type="entry name" value="Trimer_LpxA-like_sf"/>
</dbReference>
<keyword evidence="1" id="KW-0812">Transmembrane</keyword>
<dbReference type="Gene3D" id="3.30.300.30">
    <property type="match status" value="1"/>
</dbReference>
<reference evidence="3" key="1">
    <citation type="submission" date="2020-06" db="EMBL/GenBank/DDBJ databases">
        <authorList>
            <consortium name="Plant Systems Biology data submission"/>
        </authorList>
    </citation>
    <scope>NUCLEOTIDE SEQUENCE</scope>
    <source>
        <strain evidence="3">D6</strain>
    </source>
</reference>
<dbReference type="EMBL" id="CAICTM010000192">
    <property type="protein sequence ID" value="CAB9504321.1"/>
    <property type="molecule type" value="Genomic_DNA"/>
</dbReference>
<dbReference type="SUPFAM" id="SSF56801">
    <property type="entry name" value="Acetyl-CoA synthetase-like"/>
    <property type="match status" value="1"/>
</dbReference>
<proteinExistence type="predicted"/>
<protein>
    <submittedName>
        <fullName evidence="3">D-alanine--D-alanyl carrier protein ligase</fullName>
    </submittedName>
</protein>
<sequence>MPFFHTILEALCHHATESPNKVVFTWVDLKCKEQNKMTFKQLEEQSNTVAACLLKLGCQKGDRVMVAYPFGLEFLAGMFGAMKIGVIPCSIYPPNPNQLKTDMPKFHGFAKDAGARFALSTSAFAAAMTAASVLYRTGVKWIGADKLKIKNHNPNKPKDYETFVGEPGDICFIQYTSGSTGRPKGEMISHNNLGENCRTIGASTQMTSTSVTALWVPQYHDMGLVGGFMSCLYSGVTLVMTSPLDFLSKPIIWSDMIDAYQATHTCAPNFAYALLLKRLKEANRTADWSFLKFAGFSAEPTQQRVVEDVVKTLSVRPGNVHNLYGLAESVVWLTGGPAIPDSEGLVCCGEVDSPTLKIRIVQDGKEVEGGQVGSIWTQSPRVAAGYFGQPELTTATFANELSGYDGPWLDIGDLGRVVDGQLYVTGRVKDVIIINGKNYYPTDVESSMDDAFGDIIRPGRTTAFQYGEDSIGITVEARKGFDMSVDKDLAIQVSNHVSELHGLFVCEVVVLKIGVTPKTTSGIVTEAVQAIECIPAKLDDYYYELNLDGIHGICEAWSKAVKTTAAMKTMCSQILIHIENKQPTICQPAHTLSENTDWILIEETMDFLSQLVHQVFVLQWVTTFMMDHPECMQQKLQKDAEWESMSQSILAVPVELQKVLDLPEKDPMHGKWPFFMWIKIRSVGAFLKLIHKSLESPDDPAINTQIERINKLLNLNLLEAIWLEQTNGLKDNSEVGRLLATYPILEATVKSKTVLFEHSTSVWNDLYIAWNMHFVSWIGDQDSSTWLLAKLLLPSLVGDVKGAFLYARVISLYLASHTIGRRMSSSRHYTKAILSRRALQVFGELNLSWAQKLGNTPPSARSKVETASNEAAWLSKFDLWGKMNNPVTVDQAHAGTLDTNVDFTCREATDCFSEKYTNTITSVFGSEVDTSKSWAENGLTSLKSAEFRNKVEEELHVVLPVNFEQLYTTPEALCNFLELSEVKTFKKQDLAGHRDLLRSSPRSSLRKLHLGVLQTIGSIMILLLVLIAFVPPYLLISWVVDKSSSADTQSPIAWIIMPLMFRLYILSFSLDVAFFKFVVIGSAKIESFIREFDLVTLGDNTVISHPMKCRKFSRSKGEPNPKIGFYPIVVGKKCKISGMVSPGAVIGDGSKVDKLSVVEEGAIVPDGVLAQGNPAYNAGLFEHQELHHLEESMLETFKIFWTVLEAYHFFALSCFVHASLSSVLPAWRYATMLHWILLFPISSLLALFTSIALKWVLIGKRDPSDEYEGSLYRKATNWACDFHFRIAAWNLAPFSGQSRLWNLILFLRGLDIDMESWPDNPYFIFPPSKADFVKIRKSFVATISLDFSRKGNSKIEIINSSVGYNVNLHAGVKIMQSTVPPRTNVPDSIYDLNQLGQPVNMNLLLPEVLQVLLNTVLFVSLIPAYELGLVATKSSSIMVTTCGLVGAFILQLLVWLLLTGAVERLLLALPNQLQYNLFGIYLNHVWIFRNQNLLVYLLYGTPMFAWFASFMGAEVDGELWYFGNTLYEYGKLHFHGCTVIDGSSLNGHYIDGKGLTINDTYVSGVVHPGCFAVAGSKVAREENGPWKVFLNTGADIGSANRWPSIRKQSPSCVTYDDENVDSAV</sequence>
<evidence type="ECO:0000259" key="2">
    <source>
        <dbReference type="PROSITE" id="PS50075"/>
    </source>
</evidence>
<dbReference type="Pfam" id="PF00501">
    <property type="entry name" value="AMP-binding"/>
    <property type="match status" value="1"/>
</dbReference>
<dbReference type="PANTHER" id="PTHR22754">
    <property type="entry name" value="DISCO-INTERACTING PROTEIN 2 DIP2 -RELATED"/>
    <property type="match status" value="1"/>
</dbReference>